<reference evidence="1 2" key="1">
    <citation type="submission" date="2019-08" db="EMBL/GenBank/DDBJ databases">
        <title>Bacterial whole genome sequence for Glaciihabitans sp. CHu50b-6-2.</title>
        <authorList>
            <person name="Jin L."/>
        </authorList>
    </citation>
    <scope>NUCLEOTIDE SEQUENCE [LARGE SCALE GENOMIC DNA]</scope>
    <source>
        <strain evidence="1 2">CHu50b-6-2</strain>
    </source>
</reference>
<sequence>MVTQVSRSNVNGVRVYQADLPGVCCGTLVFGVGKRNEPATLSGITHLLEHLLFRLMEPISVEHSAVVSDNSLTVYASGSADEVGQFFSDFTRAIGRLGEVSEQDLKFEKRIIRIEHPNNFDEPSTGLLTYRYGLHGVGLANFGAPSTMDMTRQEVTDWAARWLHAENTSLAFSQALPATLDLRLPRGPVAHTEQPEALLETPALVASAKNGVALSLLVPRDDVDLLQIALRHELFIGLRHRRGLIYDVGTFTTPVDGELSELVFVLDPEDKHIDTTVRLVSETLRRIATAGFGKAATDSARIHGSAQAQRTFAGLDYLDRLAEDGLHGWSTRSPEQGLEDATEVTSEQLTGVLVGSVASVIIAFNEGTSLSKRTLKSLALSVTHLTPWQPVDDDFPQPAASTAQSTWRAKGGKRTLIVTDTNLFSREAGRTRRILFEDIVMAGDRSCGCLTLVDSQGRSIEFQADNWKRLKSLKRRLIEILDPALVRSFPKH</sequence>
<comment type="caution">
    <text evidence="1">The sequence shown here is derived from an EMBL/GenBank/DDBJ whole genome shotgun (WGS) entry which is preliminary data.</text>
</comment>
<dbReference type="Proteomes" id="UP000321379">
    <property type="component" value="Unassembled WGS sequence"/>
</dbReference>
<proteinExistence type="predicted"/>
<evidence type="ECO:0000313" key="1">
    <source>
        <dbReference type="EMBL" id="TXN27896.1"/>
    </source>
</evidence>
<organism evidence="1 2">
    <name type="scientific">Lacisediminihabitans profunda</name>
    <dbReference type="NCBI Taxonomy" id="2594790"/>
    <lineage>
        <taxon>Bacteria</taxon>
        <taxon>Bacillati</taxon>
        <taxon>Actinomycetota</taxon>
        <taxon>Actinomycetes</taxon>
        <taxon>Micrococcales</taxon>
        <taxon>Microbacteriaceae</taxon>
        <taxon>Lacisediminihabitans</taxon>
    </lineage>
</organism>
<protein>
    <submittedName>
        <fullName evidence="1">Insulinase family protein</fullName>
    </submittedName>
</protein>
<name>A0A5C8UI79_9MICO</name>
<dbReference type="EMBL" id="VRMG01000019">
    <property type="protein sequence ID" value="TXN27896.1"/>
    <property type="molecule type" value="Genomic_DNA"/>
</dbReference>
<dbReference type="Gene3D" id="3.30.830.10">
    <property type="entry name" value="Metalloenzyme, LuxS/M16 peptidase-like"/>
    <property type="match status" value="2"/>
</dbReference>
<dbReference type="InterPro" id="IPR011249">
    <property type="entry name" value="Metalloenz_LuxS/M16"/>
</dbReference>
<evidence type="ECO:0000313" key="2">
    <source>
        <dbReference type="Proteomes" id="UP000321379"/>
    </source>
</evidence>
<dbReference type="AlphaFoldDB" id="A0A5C8UI79"/>
<gene>
    <name evidence="1" type="ORF">FVP33_18760</name>
</gene>
<dbReference type="GO" id="GO:0046872">
    <property type="term" value="F:metal ion binding"/>
    <property type="evidence" value="ECO:0007669"/>
    <property type="project" value="InterPro"/>
</dbReference>
<keyword evidence="2" id="KW-1185">Reference proteome</keyword>
<dbReference type="RefSeq" id="WP_147785230.1">
    <property type="nucleotide sequence ID" value="NZ_VRMG01000019.1"/>
</dbReference>
<accession>A0A5C8UI79</accession>
<dbReference type="SUPFAM" id="SSF63411">
    <property type="entry name" value="LuxS/MPP-like metallohydrolase"/>
    <property type="match status" value="2"/>
</dbReference>